<dbReference type="PANTHER" id="PTHR13393:SF0">
    <property type="entry name" value="RNA N6-ADENOSINE-METHYLTRANSFERASE METTL16"/>
    <property type="match status" value="1"/>
</dbReference>
<dbReference type="InterPro" id="IPR029063">
    <property type="entry name" value="SAM-dependent_MTases_sf"/>
</dbReference>
<dbReference type="GO" id="GO:0005634">
    <property type="term" value="C:nucleus"/>
    <property type="evidence" value="ECO:0007669"/>
    <property type="project" value="TreeGrafter"/>
</dbReference>
<evidence type="ECO:0008006" key="5">
    <source>
        <dbReference type="Google" id="ProtNLM"/>
    </source>
</evidence>
<feature type="compositionally biased region" description="Polar residues" evidence="3">
    <location>
        <begin position="379"/>
        <end position="408"/>
    </location>
</feature>
<dbReference type="PANTHER" id="PTHR13393">
    <property type="entry name" value="SAM-DEPENDENT METHYLTRANSFERASE"/>
    <property type="match status" value="1"/>
</dbReference>
<name>A0A7R9H4I2_TIMCR</name>
<evidence type="ECO:0000256" key="2">
    <source>
        <dbReference type="ARBA" id="ARBA00022679"/>
    </source>
</evidence>
<dbReference type="CDD" id="cd02440">
    <property type="entry name" value="AdoMet_MTases"/>
    <property type="match status" value="1"/>
</dbReference>
<proteinExistence type="predicted"/>
<dbReference type="SUPFAM" id="SSF53335">
    <property type="entry name" value="S-adenosyl-L-methionine-dependent methyltransferases"/>
    <property type="match status" value="1"/>
</dbReference>
<dbReference type="InterPro" id="IPR010286">
    <property type="entry name" value="METTL16/RlmF"/>
</dbReference>
<evidence type="ECO:0000313" key="4">
    <source>
        <dbReference type="EMBL" id="CAD7408623.1"/>
    </source>
</evidence>
<feature type="region of interest" description="Disordered" evidence="3">
    <location>
        <begin position="377"/>
        <end position="411"/>
    </location>
</feature>
<dbReference type="AlphaFoldDB" id="A0A7R9H4I2"/>
<dbReference type="Pfam" id="PF05971">
    <property type="entry name" value="Methyltransf_10"/>
    <property type="match status" value="1"/>
</dbReference>
<dbReference type="GO" id="GO:0008168">
    <property type="term" value="F:methyltransferase activity"/>
    <property type="evidence" value="ECO:0007669"/>
    <property type="project" value="UniProtKB-KW"/>
</dbReference>
<protein>
    <recommendedName>
        <fullName evidence="5">U6 small nuclear RNA (adenine-(43)-N(6))-methyltransferase</fullName>
    </recommendedName>
</protein>
<sequence length="644" mass="70834">MAIQYPQFRKFAHQGLSGKMTINFKDTAALHALSTTLLEKDFNLKVNIPTDRLVPTIPSRLNYILLIEDLLECGGRREGDVHGIDIGTGASCVYSLLAAKTKQWKMLATEVDKESVKFAIENVQRNNLQHLILVKSVSHTVVLKGALEDHSYDFCMCNPPFFSAESELNPSVKRRSPNRPPPRNGLTGSLQEVLVMGGEVAFIKRMIEESLELKTTIKIYSSLVGHKSSLTPLKNALKQAGVSNMTEVMFCQGHTSRWILAWTFDDKCDLRNVSYISKRKKNLPLTYLIPHPEGIHEYTLSIIAAKFQDIFSQLQLEVKILKMDDRSCLFEITALKNTWSYQRKKRRAMKFKDNQQLNLPPSSSALLCTETKEYKPLGTKQSDNSASEGSINSSIPCLNTKQTGNSVSMDRRVPYPSIKYTNNSESEGIVNRSMPCPSNSNNSVSMDSSVPCPNSKYTNNSASEVSINGSMPCLSNTHTNNSVSMDSSVAGPSIKYTKYIVSEGSINSSLPYLNTQHTNSASEGSLNSSVPCSSTQHINSVSEDSMGISVPCPSIENTNNSASIGSGPCIRRGQKRQGGGAITMAYKLFKSSDATSCTGILLKAGVALVPVHLDICIELMLLGGSGGQESLHQLLQYFKNNIRR</sequence>
<organism evidence="4">
    <name type="scientific">Timema cristinae</name>
    <name type="common">Walking stick</name>
    <dbReference type="NCBI Taxonomy" id="61476"/>
    <lineage>
        <taxon>Eukaryota</taxon>
        <taxon>Metazoa</taxon>
        <taxon>Ecdysozoa</taxon>
        <taxon>Arthropoda</taxon>
        <taxon>Hexapoda</taxon>
        <taxon>Insecta</taxon>
        <taxon>Pterygota</taxon>
        <taxon>Neoptera</taxon>
        <taxon>Polyneoptera</taxon>
        <taxon>Phasmatodea</taxon>
        <taxon>Timematodea</taxon>
        <taxon>Timematoidea</taxon>
        <taxon>Timematidae</taxon>
        <taxon>Timema</taxon>
    </lineage>
</organism>
<evidence type="ECO:0000256" key="1">
    <source>
        <dbReference type="ARBA" id="ARBA00022603"/>
    </source>
</evidence>
<reference evidence="4" key="1">
    <citation type="submission" date="2020-11" db="EMBL/GenBank/DDBJ databases">
        <authorList>
            <person name="Tran Van P."/>
        </authorList>
    </citation>
    <scope>NUCLEOTIDE SEQUENCE</scope>
</reference>
<feature type="compositionally biased region" description="Low complexity" evidence="3">
    <location>
        <begin position="438"/>
        <end position="450"/>
    </location>
</feature>
<dbReference type="Gene3D" id="3.40.50.150">
    <property type="entry name" value="Vaccinia Virus protein VP39"/>
    <property type="match status" value="1"/>
</dbReference>
<feature type="region of interest" description="Disordered" evidence="3">
    <location>
        <begin position="429"/>
        <end position="451"/>
    </location>
</feature>
<keyword evidence="1" id="KW-0489">Methyltransferase</keyword>
<gene>
    <name evidence="4" type="ORF">TCEB3V08_LOCUS9619</name>
</gene>
<keyword evidence="2" id="KW-0808">Transferase</keyword>
<feature type="region of interest" description="Disordered" evidence="3">
    <location>
        <begin position="168"/>
        <end position="187"/>
    </location>
</feature>
<dbReference type="GO" id="GO:0070475">
    <property type="term" value="P:rRNA base methylation"/>
    <property type="evidence" value="ECO:0007669"/>
    <property type="project" value="TreeGrafter"/>
</dbReference>
<accession>A0A7R9H4I2</accession>
<evidence type="ECO:0000256" key="3">
    <source>
        <dbReference type="SAM" id="MobiDB-lite"/>
    </source>
</evidence>
<dbReference type="EMBL" id="OC320698">
    <property type="protein sequence ID" value="CAD7408623.1"/>
    <property type="molecule type" value="Genomic_DNA"/>
</dbReference>